<name>A0A4Y7TF12_COPMI</name>
<reference evidence="1 2" key="1">
    <citation type="journal article" date="2019" name="Nat. Ecol. Evol.">
        <title>Megaphylogeny resolves global patterns of mushroom evolution.</title>
        <authorList>
            <person name="Varga T."/>
            <person name="Krizsan K."/>
            <person name="Foldi C."/>
            <person name="Dima B."/>
            <person name="Sanchez-Garcia M."/>
            <person name="Sanchez-Ramirez S."/>
            <person name="Szollosi G.J."/>
            <person name="Szarkandi J.G."/>
            <person name="Papp V."/>
            <person name="Albert L."/>
            <person name="Andreopoulos W."/>
            <person name="Angelini C."/>
            <person name="Antonin V."/>
            <person name="Barry K.W."/>
            <person name="Bougher N.L."/>
            <person name="Buchanan P."/>
            <person name="Buyck B."/>
            <person name="Bense V."/>
            <person name="Catcheside P."/>
            <person name="Chovatia M."/>
            <person name="Cooper J."/>
            <person name="Damon W."/>
            <person name="Desjardin D."/>
            <person name="Finy P."/>
            <person name="Geml J."/>
            <person name="Haridas S."/>
            <person name="Hughes K."/>
            <person name="Justo A."/>
            <person name="Karasinski D."/>
            <person name="Kautmanova I."/>
            <person name="Kiss B."/>
            <person name="Kocsube S."/>
            <person name="Kotiranta H."/>
            <person name="LaButti K.M."/>
            <person name="Lechner B.E."/>
            <person name="Liimatainen K."/>
            <person name="Lipzen A."/>
            <person name="Lukacs Z."/>
            <person name="Mihaltcheva S."/>
            <person name="Morgado L.N."/>
            <person name="Niskanen T."/>
            <person name="Noordeloos M.E."/>
            <person name="Ohm R.A."/>
            <person name="Ortiz-Santana B."/>
            <person name="Ovrebo C."/>
            <person name="Racz N."/>
            <person name="Riley R."/>
            <person name="Savchenko A."/>
            <person name="Shiryaev A."/>
            <person name="Soop K."/>
            <person name="Spirin V."/>
            <person name="Szebenyi C."/>
            <person name="Tomsovsky M."/>
            <person name="Tulloss R.E."/>
            <person name="Uehling J."/>
            <person name="Grigoriev I.V."/>
            <person name="Vagvolgyi C."/>
            <person name="Papp T."/>
            <person name="Martin F.M."/>
            <person name="Miettinen O."/>
            <person name="Hibbett D.S."/>
            <person name="Nagy L.G."/>
        </authorList>
    </citation>
    <scope>NUCLEOTIDE SEQUENCE [LARGE SCALE GENOMIC DNA]</scope>
    <source>
        <strain evidence="1 2">FP101781</strain>
    </source>
</reference>
<gene>
    <name evidence="1" type="ORF">FA13DRAFT_1708774</name>
</gene>
<sequence>MPLDLISDHFQDLAKRHVHVIVLPPSSESCVAFTGSPPNDKVHVVVPKSLATPHSPIAPADDRDSIYKLYNQAWGKQWPRRTGCILCKDVAPANELDDDTMDVNQDVHSSLVVRSANVPERFDYVFLEGMQDFARALGLTSDAQDVLVVRQEYDDLLRVMDTIRVKKSKTCGIVVTGQPGMGKMMFLLYLLLHRLEHRLPTAVQIGHIEYIIFDKEGAKIVPLATRDMRLSKCWATLTWLGHVSSPKLERWKEWIKQIAGTLVVSELPTVLEIAAIFKELGLGPSSAFSLVNEWGPCTRAVLAIAQRPGTTEQELTAAVDKSAEDICAKPHAFSSSGQRIPDSSSSSLLFFRPHRPNGFTDINSSAIGTFLIPTEHLNHIFHKNCIKLSNEKSLQLFQHLSSHSLTRTSTGWLHELDVHRRLSRAGNPLTISELSSTDTKDMQPSTSTTCMSGTITSLAGAEPYTSFYWKPSIANYPGVDGVLGDTGGNIYAVQATIAGDHTPPAQGLKKLWRDARGL</sequence>
<dbReference type="AlphaFoldDB" id="A0A4Y7TF12"/>
<evidence type="ECO:0000313" key="1">
    <source>
        <dbReference type="EMBL" id="TEB32767.1"/>
    </source>
</evidence>
<dbReference type="OrthoDB" id="19861at2759"/>
<evidence type="ECO:0000313" key="2">
    <source>
        <dbReference type="Proteomes" id="UP000298030"/>
    </source>
</evidence>
<organism evidence="1 2">
    <name type="scientific">Coprinellus micaceus</name>
    <name type="common">Glistening ink-cap mushroom</name>
    <name type="synonym">Coprinus micaceus</name>
    <dbReference type="NCBI Taxonomy" id="71717"/>
    <lineage>
        <taxon>Eukaryota</taxon>
        <taxon>Fungi</taxon>
        <taxon>Dikarya</taxon>
        <taxon>Basidiomycota</taxon>
        <taxon>Agaricomycotina</taxon>
        <taxon>Agaricomycetes</taxon>
        <taxon>Agaricomycetidae</taxon>
        <taxon>Agaricales</taxon>
        <taxon>Agaricineae</taxon>
        <taxon>Psathyrellaceae</taxon>
        <taxon>Coprinellus</taxon>
    </lineage>
</organism>
<proteinExistence type="predicted"/>
<protein>
    <recommendedName>
        <fullName evidence="3">Crinkler family protein</fullName>
    </recommendedName>
</protein>
<dbReference type="PANTHER" id="PTHR33129">
    <property type="entry name" value="PROTEIN KINASE DOMAIN-CONTAINING PROTEIN-RELATED"/>
    <property type="match status" value="1"/>
</dbReference>
<keyword evidence="2" id="KW-1185">Reference proteome</keyword>
<dbReference type="InterPro" id="IPR052980">
    <property type="entry name" value="Crinkler_effector"/>
</dbReference>
<evidence type="ECO:0008006" key="3">
    <source>
        <dbReference type="Google" id="ProtNLM"/>
    </source>
</evidence>
<dbReference type="PANTHER" id="PTHR33129:SF1">
    <property type="entry name" value="ATP-BINDING PROTEIN"/>
    <property type="match status" value="1"/>
</dbReference>
<dbReference type="Proteomes" id="UP000298030">
    <property type="component" value="Unassembled WGS sequence"/>
</dbReference>
<comment type="caution">
    <text evidence="1">The sequence shown here is derived from an EMBL/GenBank/DDBJ whole genome shotgun (WGS) entry which is preliminary data.</text>
</comment>
<accession>A0A4Y7TF12</accession>
<dbReference type="EMBL" id="QPFP01000014">
    <property type="protein sequence ID" value="TEB32767.1"/>
    <property type="molecule type" value="Genomic_DNA"/>
</dbReference>